<feature type="compositionally biased region" description="Basic and acidic residues" evidence="1">
    <location>
        <begin position="60"/>
        <end position="75"/>
    </location>
</feature>
<evidence type="ECO:0000256" key="1">
    <source>
        <dbReference type="SAM" id="MobiDB-lite"/>
    </source>
</evidence>
<gene>
    <name evidence="2" type="ORF">AVDCRST_MAG05-2667</name>
</gene>
<feature type="compositionally biased region" description="Gly residues" evidence="1">
    <location>
        <begin position="1"/>
        <end position="11"/>
    </location>
</feature>
<accession>A0A6J4STQ6</accession>
<protein>
    <submittedName>
        <fullName evidence="2">Cell envelope-associated transcriptional attenuator LytR-CpsA-Psr, subfamily A1 (As in PMID19099556)</fullName>
    </submittedName>
</protein>
<feature type="non-terminal residue" evidence="2">
    <location>
        <position position="99"/>
    </location>
</feature>
<feature type="non-terminal residue" evidence="2">
    <location>
        <position position="1"/>
    </location>
</feature>
<organism evidence="2">
    <name type="scientific">uncultured Rubrobacteraceae bacterium</name>
    <dbReference type="NCBI Taxonomy" id="349277"/>
    <lineage>
        <taxon>Bacteria</taxon>
        <taxon>Bacillati</taxon>
        <taxon>Actinomycetota</taxon>
        <taxon>Rubrobacteria</taxon>
        <taxon>Rubrobacterales</taxon>
        <taxon>Rubrobacteraceae</taxon>
        <taxon>environmental samples</taxon>
    </lineage>
</organism>
<feature type="region of interest" description="Disordered" evidence="1">
    <location>
        <begin position="1"/>
        <end position="99"/>
    </location>
</feature>
<sequence>EGLQSGTGHGGQAPRRLPETGAARSAPPLCAPACVPLPSLRDATGAVARKRRVGGRGVARRHDSRDEGGRGDARRPAGHARGHPRRGGGQDQRLLRRRR</sequence>
<proteinExistence type="predicted"/>
<feature type="compositionally biased region" description="Basic residues" evidence="1">
    <location>
        <begin position="76"/>
        <end position="86"/>
    </location>
</feature>
<evidence type="ECO:0000313" key="2">
    <source>
        <dbReference type="EMBL" id="CAA9504926.1"/>
    </source>
</evidence>
<feature type="compositionally biased region" description="Low complexity" evidence="1">
    <location>
        <begin position="25"/>
        <end position="40"/>
    </location>
</feature>
<reference evidence="2" key="1">
    <citation type="submission" date="2020-02" db="EMBL/GenBank/DDBJ databases">
        <authorList>
            <person name="Meier V. D."/>
        </authorList>
    </citation>
    <scope>NUCLEOTIDE SEQUENCE</scope>
    <source>
        <strain evidence="2">AVDCRST_MAG05</strain>
    </source>
</reference>
<dbReference type="EMBL" id="CADCVM010000293">
    <property type="protein sequence ID" value="CAA9504926.1"/>
    <property type="molecule type" value="Genomic_DNA"/>
</dbReference>
<name>A0A6J4STQ6_9ACTN</name>
<dbReference type="AlphaFoldDB" id="A0A6J4STQ6"/>